<accession>A0A6J4UD38</accession>
<dbReference type="PANTHER" id="PTHR35176">
    <property type="entry name" value="HEME OXYGENASE HI_0854-RELATED"/>
    <property type="match status" value="1"/>
</dbReference>
<dbReference type="GO" id="GO:0005829">
    <property type="term" value="C:cytosol"/>
    <property type="evidence" value="ECO:0007669"/>
    <property type="project" value="TreeGrafter"/>
</dbReference>
<dbReference type="PANTHER" id="PTHR35176:SF4">
    <property type="entry name" value="PYRIDOXAMINE 5'-PHOSPHATE OXIDASE-RELATED FMN-BINDING"/>
    <property type="match status" value="1"/>
</dbReference>
<name>A0A6J4UD38_9BACT</name>
<evidence type="ECO:0000313" key="3">
    <source>
        <dbReference type="EMBL" id="CAA9545984.1"/>
    </source>
</evidence>
<dbReference type="InterPro" id="IPR011576">
    <property type="entry name" value="Pyridox_Oxase_N"/>
</dbReference>
<dbReference type="GO" id="GO:0070967">
    <property type="term" value="F:coenzyme F420 binding"/>
    <property type="evidence" value="ECO:0007669"/>
    <property type="project" value="TreeGrafter"/>
</dbReference>
<keyword evidence="1 3" id="KW-0560">Oxidoreductase</keyword>
<organism evidence="3">
    <name type="scientific">uncultured Thermomicrobiales bacterium</name>
    <dbReference type="NCBI Taxonomy" id="1645740"/>
    <lineage>
        <taxon>Bacteria</taxon>
        <taxon>Pseudomonadati</taxon>
        <taxon>Thermomicrobiota</taxon>
        <taxon>Thermomicrobia</taxon>
        <taxon>Thermomicrobiales</taxon>
        <taxon>environmental samples</taxon>
    </lineage>
</organism>
<dbReference type="Pfam" id="PF01243">
    <property type="entry name" value="PNPOx_N"/>
    <property type="match status" value="1"/>
</dbReference>
<dbReference type="GO" id="GO:0004733">
    <property type="term" value="F:pyridoxamine phosphate oxidase activity"/>
    <property type="evidence" value="ECO:0007669"/>
    <property type="project" value="UniProtKB-EC"/>
</dbReference>
<dbReference type="EMBL" id="CADCWI010000031">
    <property type="protein sequence ID" value="CAA9545984.1"/>
    <property type="molecule type" value="Genomic_DNA"/>
</dbReference>
<dbReference type="GO" id="GO:0016627">
    <property type="term" value="F:oxidoreductase activity, acting on the CH-CH group of donors"/>
    <property type="evidence" value="ECO:0007669"/>
    <property type="project" value="TreeGrafter"/>
</dbReference>
<reference evidence="3" key="1">
    <citation type="submission" date="2020-02" db="EMBL/GenBank/DDBJ databases">
        <authorList>
            <person name="Meier V. D."/>
        </authorList>
    </citation>
    <scope>NUCLEOTIDE SEQUENCE</scope>
    <source>
        <strain evidence="3">AVDCRST_MAG43</strain>
    </source>
</reference>
<dbReference type="InterPro" id="IPR052019">
    <property type="entry name" value="F420H2_bilvrd_red/Heme_oxyg"/>
</dbReference>
<dbReference type="Gene3D" id="2.30.110.10">
    <property type="entry name" value="Electron Transport, Fmn-binding Protein, Chain A"/>
    <property type="match status" value="1"/>
</dbReference>
<dbReference type="InterPro" id="IPR012349">
    <property type="entry name" value="Split_barrel_FMN-bd"/>
</dbReference>
<dbReference type="AlphaFoldDB" id="A0A6J4UD38"/>
<evidence type="ECO:0000256" key="1">
    <source>
        <dbReference type="ARBA" id="ARBA00023002"/>
    </source>
</evidence>
<feature type="domain" description="Pyridoxamine 5'-phosphate oxidase N-terminal" evidence="2">
    <location>
        <begin position="44"/>
        <end position="118"/>
    </location>
</feature>
<protein>
    <submittedName>
        <fullName evidence="3">Pyridoxamine 5'-phosphate oxidase</fullName>
        <ecNumber evidence="3">1.4.3.5</ecNumber>
    </submittedName>
</protein>
<sequence>MTDHAPVETTNLGPAELTAMEWSLPRDLLAAPPPPDTPGGHHPSYLVTVRPNGRPHATRVGARWHEGNIYFLSGPGTRKSRNLAVNPACTIAMRLEGLDVVLDGEAASVHDPATLDAVGALIRQSGWPVEVTAGGFTAPFGPADGGPPPWPLYRFVFHTAIGQAGAGATRWRFAR</sequence>
<proteinExistence type="predicted"/>
<dbReference type="EC" id="1.4.3.5" evidence="3"/>
<evidence type="ECO:0000259" key="2">
    <source>
        <dbReference type="Pfam" id="PF01243"/>
    </source>
</evidence>
<dbReference type="SUPFAM" id="SSF50475">
    <property type="entry name" value="FMN-binding split barrel"/>
    <property type="match status" value="1"/>
</dbReference>
<gene>
    <name evidence="3" type="ORF">AVDCRST_MAG43-593</name>
</gene>